<gene>
    <name evidence="1" type="ORF">LCGC14_1151070</name>
</gene>
<proteinExistence type="predicted"/>
<name>A0A0F9MIM7_9ZZZZ</name>
<accession>A0A0F9MIM7</accession>
<comment type="caution">
    <text evidence="1">The sequence shown here is derived from an EMBL/GenBank/DDBJ whole genome shotgun (WGS) entry which is preliminary data.</text>
</comment>
<dbReference type="EMBL" id="LAZR01005534">
    <property type="protein sequence ID" value="KKM99111.1"/>
    <property type="molecule type" value="Genomic_DNA"/>
</dbReference>
<protein>
    <submittedName>
        <fullName evidence="1">Uncharacterized protein</fullName>
    </submittedName>
</protein>
<sequence>MLYYETLHDSLTCSRILNTVFPRIHLMLAADHDHNRFAIFDAGDPAMVAKLPTLPNLQIILHLTEALAVLVLDSGSLPMLGIGITAWITEHPIGSPPMTDSELTAYLYQPTKATQN</sequence>
<dbReference type="AlphaFoldDB" id="A0A0F9MIM7"/>
<evidence type="ECO:0000313" key="1">
    <source>
        <dbReference type="EMBL" id="KKM99111.1"/>
    </source>
</evidence>
<organism evidence="1">
    <name type="scientific">marine sediment metagenome</name>
    <dbReference type="NCBI Taxonomy" id="412755"/>
    <lineage>
        <taxon>unclassified sequences</taxon>
        <taxon>metagenomes</taxon>
        <taxon>ecological metagenomes</taxon>
    </lineage>
</organism>
<reference evidence="1" key="1">
    <citation type="journal article" date="2015" name="Nature">
        <title>Complex archaea that bridge the gap between prokaryotes and eukaryotes.</title>
        <authorList>
            <person name="Spang A."/>
            <person name="Saw J.H."/>
            <person name="Jorgensen S.L."/>
            <person name="Zaremba-Niedzwiedzka K."/>
            <person name="Martijn J."/>
            <person name="Lind A.E."/>
            <person name="van Eijk R."/>
            <person name="Schleper C."/>
            <person name="Guy L."/>
            <person name="Ettema T.J."/>
        </authorList>
    </citation>
    <scope>NUCLEOTIDE SEQUENCE</scope>
</reference>